<keyword evidence="2" id="KW-1185">Reference proteome</keyword>
<dbReference type="Proteomes" id="UP000317365">
    <property type="component" value="Chromosome"/>
</dbReference>
<dbReference type="AlphaFoldDB" id="A0A515ERR0"/>
<protein>
    <submittedName>
        <fullName evidence="1">Uncharacterized protein</fullName>
    </submittedName>
</protein>
<sequence length="174" mass="19380">MKTLIHKGRALGTSWVTPTEPTLELGHFLFEQRELPQRLVRLGYVAVLVCEVALVNHHKAALAQVQEAQQIGVTHQRLASVIDPQAHILAFGIRQKSDAWVMDGARAYVNDSPVWALPNGMELSFDEEARHLPNRPARQLAAALSSHLLWHDSETLVEWLMQQGQALHHIGSAA</sequence>
<reference evidence="2" key="2">
    <citation type="journal article" date="2020" name="Int. J. Syst. Evol. Microbiol.">
        <title>Genomic insights into a novel species Rhodoferax aquaticus sp. nov., isolated from freshwater.</title>
        <authorList>
            <person name="Li T."/>
            <person name="Zhuo Y."/>
            <person name="Jin C.Z."/>
            <person name="Wu X."/>
            <person name="Ko S.R."/>
            <person name="Jin F.J."/>
            <person name="Ahn C.Y."/>
            <person name="Oh H.M."/>
            <person name="Lee H.G."/>
            <person name="Jin L."/>
        </authorList>
    </citation>
    <scope>NUCLEOTIDE SEQUENCE [LARGE SCALE GENOMIC DNA]</scope>
    <source>
        <strain evidence="2">Gr-4</strain>
    </source>
</reference>
<proteinExistence type="predicted"/>
<name>A0A515ERR0_9BURK</name>
<organism evidence="1 2">
    <name type="scientific">Rhodoferax aquaticus</name>
    <dbReference type="NCBI Taxonomy" id="2527691"/>
    <lineage>
        <taxon>Bacteria</taxon>
        <taxon>Pseudomonadati</taxon>
        <taxon>Pseudomonadota</taxon>
        <taxon>Betaproteobacteria</taxon>
        <taxon>Burkholderiales</taxon>
        <taxon>Comamonadaceae</taxon>
        <taxon>Rhodoferax</taxon>
    </lineage>
</organism>
<evidence type="ECO:0000313" key="1">
    <source>
        <dbReference type="EMBL" id="QDL55328.1"/>
    </source>
</evidence>
<reference evidence="2" key="1">
    <citation type="submission" date="2019-02" db="EMBL/GenBank/DDBJ databases">
        <title>Complete genome sequence of Rhodoferax sp. Gr-4.</title>
        <authorList>
            <person name="Jin L."/>
        </authorList>
    </citation>
    <scope>NUCLEOTIDE SEQUENCE [LARGE SCALE GENOMIC DNA]</scope>
    <source>
        <strain evidence="2">Gr-4</strain>
    </source>
</reference>
<dbReference type="RefSeq" id="WP_142812486.1">
    <property type="nucleotide sequence ID" value="NZ_CP036282.1"/>
</dbReference>
<evidence type="ECO:0000313" key="2">
    <source>
        <dbReference type="Proteomes" id="UP000317365"/>
    </source>
</evidence>
<dbReference type="KEGG" id="rhg:EXZ61_14755"/>
<dbReference type="EMBL" id="CP036282">
    <property type="protein sequence ID" value="QDL55328.1"/>
    <property type="molecule type" value="Genomic_DNA"/>
</dbReference>
<gene>
    <name evidence="1" type="ORF">EXZ61_14755</name>
</gene>
<accession>A0A515ERR0</accession>